<dbReference type="EMBL" id="SMLW01000588">
    <property type="protein sequence ID" value="MTI26587.1"/>
    <property type="molecule type" value="Genomic_DNA"/>
</dbReference>
<dbReference type="Proteomes" id="UP000798808">
    <property type="component" value="Unassembled WGS sequence"/>
</dbReference>
<sequence length="351" mass="38495">MTDIVVYGAYGYTGALIVKEARKQGIQVVLSGRNEEKLKKLSQETGFSYSAVDLNNKEALHHLLQDAKVVIHCAGPFQQTAKAMVEACLATHTHYLDITGEYQVFELIHGYDEAAKNAGIMLLPGSGFDVVPSDCLAALLKARVPDAEKLQLAFAATGGGISRGTSKTMIEGVGEGQVYRSNHQLKTKPQGESIKDINYGPFKKLSAGISWGDVSSAYFSTGIPNIEVFTGSSKKQLKALKWAHRLRFFLKINWVKNFLKKQADKKPAGPSEEKRENSHTYLWGRAENSKGTYYEARLKTPNGYTLTSKATLLFASKILSGIFRPGFQTPSSAYGRDVILEIDGSQFEKAA</sequence>
<gene>
    <name evidence="2" type="ORF">E1163_16635</name>
</gene>
<dbReference type="InterPro" id="IPR036291">
    <property type="entry name" value="NAD(P)-bd_dom_sf"/>
</dbReference>
<keyword evidence="3" id="KW-1185">Reference proteome</keyword>
<dbReference type="PANTHER" id="PTHR43781:SF1">
    <property type="entry name" value="SACCHAROPINE DEHYDROGENASE"/>
    <property type="match status" value="1"/>
</dbReference>
<reference evidence="2 3" key="1">
    <citation type="submission" date="2019-02" db="EMBL/GenBank/DDBJ databases">
        <authorList>
            <person name="Goldberg S.R."/>
            <person name="Haltli B.A."/>
            <person name="Correa H."/>
            <person name="Russell K.G."/>
        </authorList>
    </citation>
    <scope>NUCLEOTIDE SEQUENCE [LARGE SCALE GENOMIC DNA]</scope>
    <source>
        <strain evidence="2 3">JCM 16186</strain>
    </source>
</reference>
<feature type="domain" description="Saccharopine dehydrogenase NADP binding" evidence="1">
    <location>
        <begin position="4"/>
        <end position="122"/>
    </location>
</feature>
<dbReference type="RefSeq" id="WP_155173600.1">
    <property type="nucleotide sequence ID" value="NZ_BAAAFL010000012.1"/>
</dbReference>
<evidence type="ECO:0000259" key="1">
    <source>
        <dbReference type="Pfam" id="PF03435"/>
    </source>
</evidence>
<dbReference type="PANTHER" id="PTHR43781">
    <property type="entry name" value="SACCHAROPINE DEHYDROGENASE"/>
    <property type="match status" value="1"/>
</dbReference>
<evidence type="ECO:0000313" key="2">
    <source>
        <dbReference type="EMBL" id="MTI26587.1"/>
    </source>
</evidence>
<dbReference type="Gene3D" id="3.40.50.720">
    <property type="entry name" value="NAD(P)-binding Rossmann-like Domain"/>
    <property type="match status" value="1"/>
</dbReference>
<proteinExistence type="predicted"/>
<organism evidence="2 3">
    <name type="scientific">Fulvivirga kasyanovii</name>
    <dbReference type="NCBI Taxonomy" id="396812"/>
    <lineage>
        <taxon>Bacteria</taxon>
        <taxon>Pseudomonadati</taxon>
        <taxon>Bacteroidota</taxon>
        <taxon>Cytophagia</taxon>
        <taxon>Cytophagales</taxon>
        <taxon>Fulvivirgaceae</taxon>
        <taxon>Fulvivirga</taxon>
    </lineage>
</organism>
<dbReference type="SUPFAM" id="SSF51735">
    <property type="entry name" value="NAD(P)-binding Rossmann-fold domains"/>
    <property type="match status" value="1"/>
</dbReference>
<protein>
    <submittedName>
        <fullName evidence="2">NAD-dependent epimerase/dehydratase family protein</fullName>
    </submittedName>
</protein>
<name>A0ABW9RQX5_9BACT</name>
<evidence type="ECO:0000313" key="3">
    <source>
        <dbReference type="Proteomes" id="UP000798808"/>
    </source>
</evidence>
<dbReference type="InterPro" id="IPR005097">
    <property type="entry name" value="Sacchrp_dh_NADP-bd"/>
</dbReference>
<comment type="caution">
    <text evidence="2">The sequence shown here is derived from an EMBL/GenBank/DDBJ whole genome shotgun (WGS) entry which is preliminary data.</text>
</comment>
<dbReference type="Pfam" id="PF03435">
    <property type="entry name" value="Sacchrp_dh_NADP"/>
    <property type="match status" value="1"/>
</dbReference>
<accession>A0ABW9RQX5</accession>